<keyword evidence="1" id="KW-0175">Coiled coil</keyword>
<dbReference type="EMBL" id="LGRX02007752">
    <property type="protein sequence ID" value="KAK3274403.1"/>
    <property type="molecule type" value="Genomic_DNA"/>
</dbReference>
<evidence type="ECO:0000313" key="4">
    <source>
        <dbReference type="Proteomes" id="UP001190700"/>
    </source>
</evidence>
<name>A0AAE0GAQ7_9CHLO</name>
<keyword evidence="4" id="KW-1185">Reference proteome</keyword>
<feature type="region of interest" description="Disordered" evidence="2">
    <location>
        <begin position="314"/>
        <end position="337"/>
    </location>
</feature>
<evidence type="ECO:0000313" key="3">
    <source>
        <dbReference type="EMBL" id="KAK3274403.1"/>
    </source>
</evidence>
<feature type="region of interest" description="Disordered" evidence="2">
    <location>
        <begin position="47"/>
        <end position="89"/>
    </location>
</feature>
<dbReference type="Proteomes" id="UP001190700">
    <property type="component" value="Unassembled WGS sequence"/>
</dbReference>
<evidence type="ECO:0000256" key="1">
    <source>
        <dbReference type="SAM" id="Coils"/>
    </source>
</evidence>
<reference evidence="3 4" key="1">
    <citation type="journal article" date="2015" name="Genome Biol. Evol.">
        <title>Comparative Genomics of a Bacterivorous Green Alga Reveals Evolutionary Causalities and Consequences of Phago-Mixotrophic Mode of Nutrition.</title>
        <authorList>
            <person name="Burns J.A."/>
            <person name="Paasch A."/>
            <person name="Narechania A."/>
            <person name="Kim E."/>
        </authorList>
    </citation>
    <scope>NUCLEOTIDE SEQUENCE [LARGE SCALE GENOMIC DNA]</scope>
    <source>
        <strain evidence="3 4">PLY_AMNH</strain>
    </source>
</reference>
<proteinExistence type="predicted"/>
<feature type="compositionally biased region" description="Polar residues" evidence="2">
    <location>
        <begin position="317"/>
        <end position="329"/>
    </location>
</feature>
<evidence type="ECO:0000256" key="2">
    <source>
        <dbReference type="SAM" id="MobiDB-lite"/>
    </source>
</evidence>
<feature type="coiled-coil region" evidence="1">
    <location>
        <begin position="8"/>
        <end position="35"/>
    </location>
</feature>
<gene>
    <name evidence="3" type="ORF">CYMTET_17414</name>
</gene>
<protein>
    <submittedName>
        <fullName evidence="3">Uncharacterized protein</fullName>
    </submittedName>
</protein>
<comment type="caution">
    <text evidence="3">The sequence shown here is derived from an EMBL/GenBank/DDBJ whole genome shotgun (WGS) entry which is preliminary data.</text>
</comment>
<sequence>MVGIGETLEDLADAEAQLRADIAANEEEIRACEATIQASTATIQGYMGRTPSIRPSARIGTSGSGSTGLDSRHGTRPQPASEYRAGDAFGGLHSEGLQVNLAQRPEHRTVIDILGSPTAQEEISEPQRGDPASWSCTHWARRQERAACVRHAAKARRNDGGAEEECDTAAFSAGHRARCSPARPLLSRSPGIGPGAQPAAERWAKRAQTCFLLMGVLARLRWPQLPHLAVIVIWAAMEAMSCLGEMATLWVAGFHHAQRGLWYVPLLRLGLAMLAVHFAATVAPLGGPALAALRTRVSCVLAVAQQVDLRQGVPTPGSCSGPLQRSSRTTWDDQRSSRQWDTGWQAMVAERDEVLPHTVLDALQPGGTTRVTKDEAAWLDTELNATFGGHPEFTEENWEEMRNVPGRAGDHQSALQGAIRVEEARPAADTEDADVDPEWTLKFQDFWGPEYEKEMTTALPDIDGLRHDPQDEANIHLDPELSKKGPPCQRIYKKSAEELRQLRERFETLMSKGYL</sequence>
<organism evidence="3 4">
    <name type="scientific">Cymbomonas tetramitiformis</name>
    <dbReference type="NCBI Taxonomy" id="36881"/>
    <lineage>
        <taxon>Eukaryota</taxon>
        <taxon>Viridiplantae</taxon>
        <taxon>Chlorophyta</taxon>
        <taxon>Pyramimonadophyceae</taxon>
        <taxon>Pyramimonadales</taxon>
        <taxon>Pyramimonadaceae</taxon>
        <taxon>Cymbomonas</taxon>
    </lineage>
</organism>
<accession>A0AAE0GAQ7</accession>
<dbReference type="AlphaFoldDB" id="A0AAE0GAQ7"/>